<evidence type="ECO:0000313" key="2">
    <source>
        <dbReference type="Proteomes" id="UP000314983"/>
    </source>
</evidence>
<sequence length="93" mass="10394">LKFAVRLSPPLPCPVRLGTVKTGGLPAQLHKCTLERNLHKVEKLLKKDLRVHDDQGRTPRDWAEAGAQEHSPRVCTVSVLYAITSDRTVCKEI</sequence>
<proteinExistence type="predicted"/>
<reference evidence="1" key="4">
    <citation type="submission" date="2025-08" db="UniProtKB">
        <authorList>
            <consortium name="Ensembl"/>
        </authorList>
    </citation>
    <scope>IDENTIFICATION</scope>
</reference>
<reference evidence="1" key="5">
    <citation type="submission" date="2025-09" db="UniProtKB">
        <authorList>
            <consortium name="Ensembl"/>
        </authorList>
    </citation>
    <scope>IDENTIFICATION</scope>
</reference>
<dbReference type="AlphaFoldDB" id="A0A4W4EX76"/>
<dbReference type="Proteomes" id="UP000314983">
    <property type="component" value="Chromosome 17"/>
</dbReference>
<reference evidence="2" key="1">
    <citation type="journal article" date="2014" name="Science">
        <title>Nonhuman genetics. Genomic basis for the convergent evolution of electric organs.</title>
        <authorList>
            <person name="Gallant J.R."/>
            <person name="Traeger L.L."/>
            <person name="Volkening J.D."/>
            <person name="Moffett H."/>
            <person name="Chen P.H."/>
            <person name="Novina C.D."/>
            <person name="Phillips G.N.Jr."/>
            <person name="Anand R."/>
            <person name="Wells G.B."/>
            <person name="Pinch M."/>
            <person name="Guth R."/>
            <person name="Unguez G.A."/>
            <person name="Albert J.S."/>
            <person name="Zakon H.H."/>
            <person name="Samanta M.P."/>
            <person name="Sussman M.R."/>
        </authorList>
    </citation>
    <scope>NUCLEOTIDE SEQUENCE [LARGE SCALE GENOMIC DNA]</scope>
</reference>
<organism evidence="1 2">
    <name type="scientific">Electrophorus electricus</name>
    <name type="common">Electric eel</name>
    <name type="synonym">Gymnotus electricus</name>
    <dbReference type="NCBI Taxonomy" id="8005"/>
    <lineage>
        <taxon>Eukaryota</taxon>
        <taxon>Metazoa</taxon>
        <taxon>Chordata</taxon>
        <taxon>Craniata</taxon>
        <taxon>Vertebrata</taxon>
        <taxon>Euteleostomi</taxon>
        <taxon>Actinopterygii</taxon>
        <taxon>Neopterygii</taxon>
        <taxon>Teleostei</taxon>
        <taxon>Ostariophysi</taxon>
        <taxon>Gymnotiformes</taxon>
        <taxon>Gymnotoidei</taxon>
        <taxon>Gymnotidae</taxon>
        <taxon>Electrophorus</taxon>
    </lineage>
</organism>
<keyword evidence="2" id="KW-1185">Reference proteome</keyword>
<accession>A0A4W4EX76</accession>
<evidence type="ECO:0000313" key="1">
    <source>
        <dbReference type="Ensembl" id="ENSEEEP00000016938.1"/>
    </source>
</evidence>
<reference evidence="2" key="2">
    <citation type="journal article" date="2017" name="Sci. Adv.">
        <title>A tail of two voltages: Proteomic comparison of the three electric organs of the electric eel.</title>
        <authorList>
            <person name="Traeger L.L."/>
            <person name="Sabat G."/>
            <person name="Barrett-Wilt G.A."/>
            <person name="Wells G.B."/>
            <person name="Sussman M.R."/>
        </authorList>
    </citation>
    <scope>NUCLEOTIDE SEQUENCE [LARGE SCALE GENOMIC DNA]</scope>
</reference>
<dbReference type="GeneTree" id="ENSGT01030000235478"/>
<reference evidence="1" key="3">
    <citation type="submission" date="2020-05" db="EMBL/GenBank/DDBJ databases">
        <title>Electrophorus electricus (electric eel) genome, fEleEle1, primary haplotype.</title>
        <authorList>
            <person name="Myers G."/>
            <person name="Meyer A."/>
            <person name="Fedrigo O."/>
            <person name="Formenti G."/>
            <person name="Rhie A."/>
            <person name="Tracey A."/>
            <person name="Sims Y."/>
            <person name="Jarvis E.D."/>
        </authorList>
    </citation>
    <scope>NUCLEOTIDE SEQUENCE [LARGE SCALE GENOMIC DNA]</scope>
</reference>
<dbReference type="Ensembl" id="ENSEEET00000017130.2">
    <property type="protein sequence ID" value="ENSEEEP00000016938.1"/>
    <property type="gene ID" value="ENSEEEG00000008397.2"/>
</dbReference>
<protein>
    <submittedName>
        <fullName evidence="1">Uncharacterized protein</fullName>
    </submittedName>
</protein>
<name>A0A4W4EX76_ELEEL</name>